<organism evidence="29">
    <name type="scientific">Atrato Rhabdo-like virus 3</name>
    <dbReference type="NCBI Taxonomy" id="2689335"/>
    <lineage>
        <taxon>Viruses</taxon>
        <taxon>Riboviria</taxon>
        <taxon>Orthornavirae</taxon>
        <taxon>Negarnaviricota</taxon>
        <taxon>Haploviricotina</taxon>
        <taxon>Monjiviricetes</taxon>
        <taxon>Mononegavirales</taxon>
        <taxon>Rhabdoviridae</taxon>
        <taxon>Deltarhabdovirinae</taxon>
        <taxon>Primrhavirus</taxon>
        <taxon>Primrhavirus atrato</taxon>
    </lineage>
</organism>
<dbReference type="GO" id="GO:0016787">
    <property type="term" value="F:hydrolase activity"/>
    <property type="evidence" value="ECO:0007669"/>
    <property type="project" value="UniProtKB-KW"/>
</dbReference>
<protein>
    <recommendedName>
        <fullName evidence="23">Replicase</fullName>
        <ecNumber evidence="21">2.1.1.375</ecNumber>
        <ecNumber evidence="3">2.7.7.48</ecNumber>
        <ecNumber evidence="4">2.7.7.88</ecNumber>
    </recommendedName>
    <alternativeName>
        <fullName evidence="22">Transcriptase</fullName>
    </alternativeName>
</protein>
<evidence type="ECO:0000256" key="2">
    <source>
        <dbReference type="ARBA" id="ARBA00004328"/>
    </source>
</evidence>
<dbReference type="Pfam" id="PF14318">
    <property type="entry name" value="Mononeg_mRNAcap"/>
    <property type="match status" value="1"/>
</dbReference>
<dbReference type="InterPro" id="IPR025786">
    <property type="entry name" value="Mononega_L_MeTrfase"/>
</dbReference>
<comment type="subcellular location">
    <subcellularLocation>
        <location evidence="1">Host cytoplasm</location>
    </subcellularLocation>
    <subcellularLocation>
        <location evidence="2">Virion</location>
    </subcellularLocation>
</comment>
<keyword evidence="15" id="KW-0693">Viral RNA replication</keyword>
<keyword evidence="14" id="KW-0946">Virion</keyword>
<evidence type="ECO:0000256" key="1">
    <source>
        <dbReference type="ARBA" id="ARBA00004192"/>
    </source>
</evidence>
<keyword evidence="18" id="KW-0511">Multifunctional enzyme</keyword>
<dbReference type="PROSITE" id="PS50526">
    <property type="entry name" value="RDRP_SSRNA_NEG_NONSEG"/>
    <property type="match status" value="1"/>
</dbReference>
<evidence type="ECO:0000256" key="12">
    <source>
        <dbReference type="ARBA" id="ARBA00022801"/>
    </source>
</evidence>
<sequence>MIDLEKLKDKYINSHSTSTSSSDTHLNLNMDDDDNYEAPLPPMATHCNSPLKTTNARAALGRPEIGQYIPRNSRPKTEWAAIREIASFRHIDCFTSALHQSFLLNDLGIEPKTLWDEEWARQHTVSKELWRLNVSVLNSTGNTNLSPDAPNYTQEEAALLRRLYTKRCFWEEIVLLTGSDHADQGLYWTPTHLTGLYTCVIGKVTMFAGKSIFFVHTSRGNSLLSRDHMVMISDLASQRYILHQAVILDSHLRRGSLSLDHLQRLIRNGDDMLTFGGNNAFSLIYTLEPSCVSRLTGDIPIGSRDGKTFRQTMLMDFYTKAQKLDLVDLLQERESLLDEIAQNHHHLSQCYGLYRIWGHPTVNPVSGASALRAIATNVRKIHHDEAIEISNKFKEEFVKRFFAQKKAWPPLDISALGPSNVIRIAMEKLAAVPIDNSRYRRADWNLVSFNKCFEVDPKFELLEVLSDKALSLDTDVLIESLKAGKGAGNGLQRSVILNWLNSDLSDPKQLLDMVNEFGFPAKQNSSFGLREKEREGKIVARMFGLATLLKRMYIVLTEALLAEHILPFFPEITMTDDEISLDKKRYTFTKSRGRCFHLFTSLDFSKWNTNMREEETLPLFTSFDQMFGFTAVFSRTHEMFSTSFMYLLNGSYTPLYDPQTGTFIPQVGSWFGHLGGIEGLRQKGWTIWTVILILLCAEGCGMILKLMGQGDNQILRQTFPHHYTHEQCMDSHYRFLNNLNQKLRKIGPPLKLEETWTSPDLFIYGKYIIHRETPLETSYKRLCRMFRMSNEDFPTLESAVSSMTANVSSALACSTAPGSEFLVYTSELTGLFQLFLRVPYLQRVSPIRTLSLPKKVMIPPGQSLHISEIPLLSLLGKDQFFINLLMLPRSFGGYPIQSLPQLLVRGFPDDPTFCASFLKRAYQFASSNSKKYITHILSPVINPNVSLQLILEHPTALNLLTPPAPGESRRSVIVDYLSTDFSCKNTYFKEFMKVLRTDVDKVLCEFLGACVPFNPVVLGAFADATVTSRARKVAGKLQKTRTMAKVIQQQAQIDLYSRVIEAEENHLRCVLNTVVFPGEGTVTWHPDKCSLAHVQEIRDRGWQRPVVGVDCVPPIEFMTMESNGPITQCSTIHELDKGYISMQIPQAMTIDELCNQSCPGPYTPYRGSTTKQRVTGYGAAVAHYTSPLLSKIASLSVLPGWAIPLDGILHQLLGGLMLSITDLSFDGLIARDAVISGSVHHRLEDDRIDKGGAVSLLPNYGTKFLINTLPLHAYSRGSQNVNLMFQSPMTYAVAIKSMEMKYRRSGPIENTHIHVRNSCCVRKINEELIESTVPIPQNLRFTRYEGNPFLFISRERAIKSEIGPALNPAAAERTSDPPVIRQRLIALAAYKIFEIIEPPNWTTKILVHSKTGFLINWAFRLPILETLEVVALLLLTYHSCNIREEETPGEYIARIKEMVQRSPTDCWLGLSNLLFCPNIHHELCRAPYYTSISGNPEMTETLLSSNIKAGVLRILTHWTDPKDRSRLSDITIWAPIDCGVMLHPAIVTMVRDWILYNNISNPSRTRQLIVGTLQMQRFKRPKGYNCGYAETCVMRGDRRIVPETLDGLCKMAPPLQSKVSTLPPPGISDLPKAHSILGAFHRSDVHPLTEDYVVVPKRGGHTYISHANKPVAAPTSGPYKGLSLLTEVDGLKITKALITGDGGGGFTLSAGLACPFSSLYFNTLISTTETIQQTAPIPYLPSLAGFPEIELRLRNLDLANDNISNLKDLRFPLMFSTKCSRSVDLMMCDAECFNYLEGREPLDLANGVVRIAHHLQADHLFMKTYALNQTVLRHQISILLSYYAKVSVIRCYFSGEANTEVYLYAERPSRVLEFKIMDDSIQGHLLFSPKFTSIMEALANFQVPYMGDFIGVYSSLIHPDWAESAKKDLYHYIPKFVFDRLECHYTTDSLGWLQTTMKRRERKLVTSRAPGETTKFTPQLITRIMITLIVHWLAVDPTHVALFEHFANDISLYWYRTLNKGWWMVLSHRDLQAHDARQLKKWPLVAHLRSKHFKLIHRLRGIWGITRCRAIGFRGLLESVTPSRRNQVPSDKTLRNLLLNPPVLSLPLE</sequence>
<evidence type="ECO:0000256" key="6">
    <source>
        <dbReference type="ARBA" id="ARBA00022603"/>
    </source>
</evidence>
<dbReference type="PROSITE" id="PS51590">
    <property type="entry name" value="SAM_MT_MNV_L"/>
    <property type="match status" value="1"/>
</dbReference>
<dbReference type="GO" id="GO:0005524">
    <property type="term" value="F:ATP binding"/>
    <property type="evidence" value="ECO:0007669"/>
    <property type="project" value="UniProtKB-KW"/>
</dbReference>
<evidence type="ECO:0000259" key="27">
    <source>
        <dbReference type="PROSITE" id="PS50526"/>
    </source>
</evidence>
<evidence type="ECO:0000256" key="18">
    <source>
        <dbReference type="ARBA" id="ARBA00023268"/>
    </source>
</evidence>
<accession>A0A6B9KFX4</accession>
<keyword evidence="8" id="KW-0808">Transferase</keyword>
<keyword evidence="16" id="KW-0506">mRNA capping</keyword>
<evidence type="ECO:0000256" key="26">
    <source>
        <dbReference type="ARBA" id="ARBA00048548"/>
    </source>
</evidence>
<evidence type="ECO:0000256" key="3">
    <source>
        <dbReference type="ARBA" id="ARBA00012494"/>
    </source>
</evidence>
<dbReference type="Pfam" id="PF00946">
    <property type="entry name" value="Mononeg_RNA_pol"/>
    <property type="match status" value="1"/>
</dbReference>
<dbReference type="EC" id="2.1.1.375" evidence="21"/>
<keyword evidence="5" id="KW-0696">RNA-directed RNA polymerase</keyword>
<keyword evidence="17" id="KW-1035">Host cytoplasm</keyword>
<evidence type="ECO:0000256" key="25">
    <source>
        <dbReference type="ARBA" id="ARBA00047370"/>
    </source>
</evidence>
<evidence type="ECO:0000256" key="20">
    <source>
        <dbReference type="ARBA" id="ARBA00024499"/>
    </source>
</evidence>
<dbReference type="GO" id="GO:0030430">
    <property type="term" value="C:host cell cytoplasm"/>
    <property type="evidence" value="ECO:0007669"/>
    <property type="project" value="UniProtKB-SubCell"/>
</dbReference>
<dbReference type="EC" id="2.7.7.48" evidence="3"/>
<evidence type="ECO:0000256" key="23">
    <source>
        <dbReference type="ARBA" id="ARBA00031012"/>
    </source>
</evidence>
<dbReference type="InterPro" id="IPR026890">
    <property type="entry name" value="Mononeg_mRNAcap"/>
</dbReference>
<evidence type="ECO:0000256" key="11">
    <source>
        <dbReference type="ARBA" id="ARBA00022741"/>
    </source>
</evidence>
<evidence type="ECO:0000256" key="24">
    <source>
        <dbReference type="ARBA" id="ARBA00047332"/>
    </source>
</evidence>
<comment type="catalytic activity">
    <reaction evidence="26">
        <text>GTP + H2O = GDP + phosphate + H(+)</text>
        <dbReference type="Rhea" id="RHEA:19669"/>
        <dbReference type="ChEBI" id="CHEBI:15377"/>
        <dbReference type="ChEBI" id="CHEBI:15378"/>
        <dbReference type="ChEBI" id="CHEBI:37565"/>
        <dbReference type="ChEBI" id="CHEBI:43474"/>
        <dbReference type="ChEBI" id="CHEBI:58189"/>
    </reaction>
</comment>
<dbReference type="GO" id="GO:0004482">
    <property type="term" value="F:mRNA 5'-cap (guanine-N7-)-methyltransferase activity"/>
    <property type="evidence" value="ECO:0007669"/>
    <property type="project" value="InterPro"/>
</dbReference>
<comment type="catalytic activity">
    <reaction evidence="20">
        <text>a 5'-end (5'-triphosphoguanosine)-(2'-O-methyladenylyl)-adenylyl-cytidylyl-adenosine in mRNA + S-adenosyl-L-methionine = a 5'-end (N(7)-methyl 5'-triphosphoguanosine)-(2'-O-methyladenylyl)-adenylyl-cytidylyl-adenosine in mRNA + S-adenosyl-L-homocysteine</text>
        <dbReference type="Rhea" id="RHEA:65440"/>
        <dbReference type="Rhea" id="RHEA-COMP:16798"/>
        <dbReference type="Rhea" id="RHEA-COMP:16801"/>
        <dbReference type="ChEBI" id="CHEBI:57856"/>
        <dbReference type="ChEBI" id="CHEBI:59789"/>
        <dbReference type="ChEBI" id="CHEBI:156482"/>
        <dbReference type="ChEBI" id="CHEBI:156483"/>
    </reaction>
</comment>
<evidence type="ECO:0000256" key="21">
    <source>
        <dbReference type="ARBA" id="ARBA00026099"/>
    </source>
</evidence>
<feature type="domain" description="Mononegavirus-type SAM-dependent 2'-O-MTase" evidence="28">
    <location>
        <begin position="1669"/>
        <end position="1864"/>
    </location>
</feature>
<proteinExistence type="predicted"/>
<feature type="domain" description="RdRp catalytic" evidence="27">
    <location>
        <begin position="596"/>
        <end position="772"/>
    </location>
</feature>
<evidence type="ECO:0000256" key="9">
    <source>
        <dbReference type="ARBA" id="ARBA00022691"/>
    </source>
</evidence>
<dbReference type="InterPro" id="IPR014023">
    <property type="entry name" value="Mononeg_RNA_pol_cat"/>
</dbReference>
<dbReference type="EMBL" id="MN661034">
    <property type="protein sequence ID" value="QHA33680.1"/>
    <property type="molecule type" value="Viral_cRNA"/>
</dbReference>
<comment type="catalytic activity">
    <reaction evidence="25">
        <text>a 5'-end (5'-triphosphoguanosine)-adenylyl-adenylyl-cytidylyl-adenosine in mRNA + 2 S-adenosyl-L-methionine = a 5'-end (N(7)-methyl 5'-triphosphoguanosine)-(2'-O-methyladenylyl)-adenylyl-cytidylyl-adenosine in mRNA + 2 S-adenosyl-L-homocysteine + H(+)</text>
        <dbReference type="Rhea" id="RHEA:65376"/>
        <dbReference type="Rhea" id="RHEA-COMP:16797"/>
        <dbReference type="Rhea" id="RHEA-COMP:16798"/>
        <dbReference type="ChEBI" id="CHEBI:15378"/>
        <dbReference type="ChEBI" id="CHEBI:57856"/>
        <dbReference type="ChEBI" id="CHEBI:59789"/>
        <dbReference type="ChEBI" id="CHEBI:156483"/>
        <dbReference type="ChEBI" id="CHEBI:156484"/>
        <dbReference type="EC" id="2.1.1.375"/>
    </reaction>
</comment>
<evidence type="ECO:0000313" key="29">
    <source>
        <dbReference type="EMBL" id="QHA33680.1"/>
    </source>
</evidence>
<comment type="catalytic activity">
    <reaction evidence="19">
        <text>a 5'-end triphospho-adenylyl-adenylyl-cytidylyl-adenosine in mRNA + GDP + H(+) = a 5'-end (5'-triphosphoguanosine)-adenylyl-adenylyl-cytidylyl-adenosine in mRNA + diphosphate</text>
        <dbReference type="Rhea" id="RHEA:65436"/>
        <dbReference type="Rhea" id="RHEA-COMP:16797"/>
        <dbReference type="Rhea" id="RHEA-COMP:16799"/>
        <dbReference type="ChEBI" id="CHEBI:15378"/>
        <dbReference type="ChEBI" id="CHEBI:33019"/>
        <dbReference type="ChEBI" id="CHEBI:58189"/>
        <dbReference type="ChEBI" id="CHEBI:156484"/>
        <dbReference type="ChEBI" id="CHEBI:156503"/>
        <dbReference type="EC" id="2.7.7.88"/>
    </reaction>
</comment>
<dbReference type="GO" id="GO:0044423">
    <property type="term" value="C:virion component"/>
    <property type="evidence" value="ECO:0007669"/>
    <property type="project" value="UniProtKB-KW"/>
</dbReference>
<evidence type="ECO:0000256" key="10">
    <source>
        <dbReference type="ARBA" id="ARBA00022695"/>
    </source>
</evidence>
<evidence type="ECO:0000256" key="7">
    <source>
        <dbReference type="ARBA" id="ARBA00022664"/>
    </source>
</evidence>
<dbReference type="EC" id="2.7.7.88" evidence="4"/>
<dbReference type="GO" id="GO:0003968">
    <property type="term" value="F:RNA-directed RNA polymerase activity"/>
    <property type="evidence" value="ECO:0007669"/>
    <property type="project" value="UniProtKB-KW"/>
</dbReference>
<evidence type="ECO:0000256" key="19">
    <source>
        <dbReference type="ARBA" id="ARBA00024494"/>
    </source>
</evidence>
<keyword evidence="13" id="KW-0067">ATP-binding</keyword>
<comment type="catalytic activity">
    <reaction evidence="24">
        <text>a 5'-end (5'-triphosphoguanosine)-adenylyl-adenylyl-cytidylyl-adenosine in mRNA + S-adenosyl-L-methionine = a 5'-end (5'-triphosphoguanosine)-(2'-O-methyladenylyl)-adenylyl-cytidylyl-adenosine in mRNA + S-adenosyl-L-homocysteine + H(+)</text>
        <dbReference type="Rhea" id="RHEA:65380"/>
        <dbReference type="Rhea" id="RHEA-COMP:16797"/>
        <dbReference type="Rhea" id="RHEA-COMP:16801"/>
        <dbReference type="ChEBI" id="CHEBI:15378"/>
        <dbReference type="ChEBI" id="CHEBI:57856"/>
        <dbReference type="ChEBI" id="CHEBI:59789"/>
        <dbReference type="ChEBI" id="CHEBI:156482"/>
        <dbReference type="ChEBI" id="CHEBI:156484"/>
    </reaction>
</comment>
<keyword evidence="7" id="KW-0507">mRNA processing</keyword>
<evidence type="ECO:0000256" key="17">
    <source>
        <dbReference type="ARBA" id="ARBA00023200"/>
    </source>
</evidence>
<keyword evidence="6" id="KW-0489">Methyltransferase</keyword>
<evidence type="ECO:0000256" key="22">
    <source>
        <dbReference type="ARBA" id="ARBA00030436"/>
    </source>
</evidence>
<keyword evidence="12" id="KW-0378">Hydrolase</keyword>
<evidence type="ECO:0000256" key="8">
    <source>
        <dbReference type="ARBA" id="ARBA00022679"/>
    </source>
</evidence>
<name>A0A6B9KFX4_9RHAB</name>
<evidence type="ECO:0000256" key="13">
    <source>
        <dbReference type="ARBA" id="ARBA00022840"/>
    </source>
</evidence>
<keyword evidence="10" id="KW-0548">Nucleotidyltransferase</keyword>
<evidence type="ECO:0000259" key="28">
    <source>
        <dbReference type="PROSITE" id="PS51590"/>
    </source>
</evidence>
<evidence type="ECO:0000256" key="14">
    <source>
        <dbReference type="ARBA" id="ARBA00022844"/>
    </source>
</evidence>
<evidence type="ECO:0000256" key="15">
    <source>
        <dbReference type="ARBA" id="ARBA00022953"/>
    </source>
</evidence>
<evidence type="ECO:0000256" key="16">
    <source>
        <dbReference type="ARBA" id="ARBA00023042"/>
    </source>
</evidence>
<evidence type="ECO:0000256" key="5">
    <source>
        <dbReference type="ARBA" id="ARBA00022484"/>
    </source>
</evidence>
<keyword evidence="9" id="KW-0949">S-adenosyl-L-methionine</keyword>
<keyword evidence="11" id="KW-0547">Nucleotide-binding</keyword>
<reference evidence="29" key="1">
    <citation type="submission" date="2019-10" db="EMBL/GenBank/DDBJ databases">
        <authorList>
            <person name="Nitsche A."/>
            <person name="Hankeln T."/>
            <person name="Acosta O."/>
            <person name="Velez I.D."/>
            <person name="Schiemann D.J."/>
        </authorList>
    </citation>
    <scope>NUCLEOTIDE SEQUENCE</scope>
    <source>
        <strain evidence="29">Cx 1773-3</strain>
    </source>
</reference>
<evidence type="ECO:0000256" key="4">
    <source>
        <dbReference type="ARBA" id="ARBA00012582"/>
    </source>
</evidence>